<evidence type="ECO:0000256" key="1">
    <source>
        <dbReference type="SAM" id="MobiDB-lite"/>
    </source>
</evidence>
<dbReference type="RefSeq" id="XP_043138253.1">
    <property type="nucleotide sequence ID" value="XM_043280700.1"/>
</dbReference>
<protein>
    <recommendedName>
        <fullName evidence="4">Tafazzin</fullName>
    </recommendedName>
</protein>
<gene>
    <name evidence="2" type="ORF">ACHE_50929A</name>
</gene>
<organism evidence="2 3">
    <name type="scientific">Aspergillus chevalieri</name>
    <name type="common">Eurotium chevalieri</name>
    <dbReference type="NCBI Taxonomy" id="182096"/>
    <lineage>
        <taxon>Eukaryota</taxon>
        <taxon>Fungi</taxon>
        <taxon>Dikarya</taxon>
        <taxon>Ascomycota</taxon>
        <taxon>Pezizomycotina</taxon>
        <taxon>Eurotiomycetes</taxon>
        <taxon>Eurotiomycetidae</taxon>
        <taxon>Eurotiales</taxon>
        <taxon>Aspergillaceae</taxon>
        <taxon>Aspergillus</taxon>
        <taxon>Aspergillus subgen. Aspergillus</taxon>
    </lineage>
</organism>
<evidence type="ECO:0000313" key="3">
    <source>
        <dbReference type="Proteomes" id="UP000637239"/>
    </source>
</evidence>
<reference evidence="2" key="2">
    <citation type="submission" date="2021-02" db="EMBL/GenBank/DDBJ databases">
        <title>Aspergillus chevalieri M1 genome sequence.</title>
        <authorList>
            <person name="Kadooka C."/>
            <person name="Mori K."/>
            <person name="Futagami T."/>
        </authorList>
    </citation>
    <scope>NUCLEOTIDE SEQUENCE</scope>
    <source>
        <strain evidence="2">M1</strain>
    </source>
</reference>
<reference evidence="2" key="1">
    <citation type="submission" date="2021-01" db="EMBL/GenBank/DDBJ databases">
        <authorList>
            <consortium name="Aspergillus chevalieri M1 genome sequencing consortium"/>
            <person name="Kazuki M."/>
            <person name="Futagami T."/>
        </authorList>
    </citation>
    <scope>NUCLEOTIDE SEQUENCE</scope>
    <source>
        <strain evidence="2">M1</strain>
    </source>
</reference>
<feature type="compositionally biased region" description="Acidic residues" evidence="1">
    <location>
        <begin position="128"/>
        <end position="137"/>
    </location>
</feature>
<feature type="region of interest" description="Disordered" evidence="1">
    <location>
        <begin position="1"/>
        <end position="137"/>
    </location>
</feature>
<dbReference type="EMBL" id="AP024420">
    <property type="protein sequence ID" value="BCR89731.1"/>
    <property type="molecule type" value="Genomic_DNA"/>
</dbReference>
<dbReference type="Proteomes" id="UP000637239">
    <property type="component" value="Chromosome 5"/>
</dbReference>
<accession>A0A7R7VS66</accession>
<dbReference type="AlphaFoldDB" id="A0A7R7VS66"/>
<dbReference type="SUPFAM" id="SSF52047">
    <property type="entry name" value="RNI-like"/>
    <property type="match status" value="1"/>
</dbReference>
<evidence type="ECO:0000313" key="2">
    <source>
        <dbReference type="EMBL" id="BCR89731.1"/>
    </source>
</evidence>
<dbReference type="GeneID" id="66984089"/>
<proteinExistence type="predicted"/>
<evidence type="ECO:0008006" key="4">
    <source>
        <dbReference type="Google" id="ProtNLM"/>
    </source>
</evidence>
<keyword evidence="3" id="KW-1185">Reference proteome</keyword>
<feature type="region of interest" description="Disordered" evidence="1">
    <location>
        <begin position="461"/>
        <end position="522"/>
    </location>
</feature>
<feature type="compositionally biased region" description="Polar residues" evidence="1">
    <location>
        <begin position="468"/>
        <end position="483"/>
    </location>
</feature>
<feature type="compositionally biased region" description="Polar residues" evidence="1">
    <location>
        <begin position="118"/>
        <end position="127"/>
    </location>
</feature>
<dbReference type="KEGG" id="ache:ACHE_50929A"/>
<name>A0A7R7VS66_ASPCH</name>
<sequence>MPKKRHNPIFTKPVDTPHHTLLSSPRNSQNDRFRSSSSAQPSVNDLIHHLRRTQVSSSDDRTSSPSGVITPRSVHPSLRNLLELPETPPPRPRPNARRVGVGRLRRTPGPPPPESWLLGNNQSTSNEPDSEQDDVDTAAETERVIYRLERLPGTTFPPRNGLLHMTLKAMAQHWAWHVAYDGQFLAMLPAQVKVLLLSYITVYGRDQPLRGLVRGLKPLIAVDESDEDYQGSELDGISRLDFGGALGRWMGFKELNNELFLSQRPDAVNLPRKSKEPVPASWEDYEEEASSIPKSLEHGCRFENLRFLSLAHPHPSAANWKSLLKLLSRLSILTHLSLAHWPVPTLTPNAINARVRHPTHRSLTFSYGGTDSYSAMENNWAEAAGILRKLSHATYCLKWLDLEGCGDWIPALSWTGHGPDGEVYRTGPEWNGAWRDIEWICLGPGWLPHIDDAEILGMHTRDAGAGRPSTSAGTRPQQQQAYQSPAFRSLASSIHAPPTPPPSLSRIRGIETDDDDSGSDTSWDVEVERVKYRRAKELERYRETVRTARTVQQQVQQLRREGKGKWVNLSLGIEELKEDVLRGLLGDEHMGFLP</sequence>